<name>A0ABN0Z784_9BACI</name>
<evidence type="ECO:0000313" key="1">
    <source>
        <dbReference type="EMBL" id="GAA0436776.1"/>
    </source>
</evidence>
<evidence type="ECO:0000313" key="2">
    <source>
        <dbReference type="Proteomes" id="UP001501459"/>
    </source>
</evidence>
<accession>A0ABN0Z784</accession>
<keyword evidence="2" id="KW-1185">Reference proteome</keyword>
<reference evidence="1 2" key="1">
    <citation type="journal article" date="2019" name="Int. J. Syst. Evol. Microbiol.">
        <title>The Global Catalogue of Microorganisms (GCM) 10K type strain sequencing project: providing services to taxonomists for standard genome sequencing and annotation.</title>
        <authorList>
            <consortium name="The Broad Institute Genomics Platform"/>
            <consortium name="The Broad Institute Genome Sequencing Center for Infectious Disease"/>
            <person name="Wu L."/>
            <person name="Ma J."/>
        </authorList>
    </citation>
    <scope>NUCLEOTIDE SEQUENCE [LARGE SCALE GENOMIC DNA]</scope>
    <source>
        <strain evidence="1 2">JCM 12149</strain>
    </source>
</reference>
<sequence length="59" mass="7270">MSNGDKWIPLKKYWEKLYVRIQHLGIVEFGFLRGERWEKHRIERTDRIRAGTVLEEKEK</sequence>
<dbReference type="EMBL" id="BAAADM010000031">
    <property type="protein sequence ID" value="GAA0436776.1"/>
    <property type="molecule type" value="Genomic_DNA"/>
</dbReference>
<organism evidence="1 2">
    <name type="scientific">Lentibacillus halophilus</name>
    <dbReference type="NCBI Taxonomy" id="295065"/>
    <lineage>
        <taxon>Bacteria</taxon>
        <taxon>Bacillati</taxon>
        <taxon>Bacillota</taxon>
        <taxon>Bacilli</taxon>
        <taxon>Bacillales</taxon>
        <taxon>Bacillaceae</taxon>
        <taxon>Lentibacillus</taxon>
    </lineage>
</organism>
<comment type="caution">
    <text evidence="1">The sequence shown here is derived from an EMBL/GenBank/DDBJ whole genome shotgun (WGS) entry which is preliminary data.</text>
</comment>
<gene>
    <name evidence="1" type="ORF">GCM10008983_11850</name>
</gene>
<dbReference type="Proteomes" id="UP001501459">
    <property type="component" value="Unassembled WGS sequence"/>
</dbReference>
<protein>
    <submittedName>
        <fullName evidence="1">Uncharacterized protein</fullName>
    </submittedName>
</protein>
<proteinExistence type="predicted"/>